<dbReference type="Gene3D" id="3.40.630.30">
    <property type="match status" value="1"/>
</dbReference>
<gene>
    <name evidence="4" type="ORF">ISG29_13940</name>
</gene>
<name>A0A930V2G5_9ACTN</name>
<dbReference type="PANTHER" id="PTHR43877">
    <property type="entry name" value="AMINOALKYLPHOSPHONATE N-ACETYLTRANSFERASE-RELATED-RELATED"/>
    <property type="match status" value="1"/>
</dbReference>
<comment type="caution">
    <text evidence="4">The sequence shown here is derived from an EMBL/GenBank/DDBJ whole genome shotgun (WGS) entry which is preliminary data.</text>
</comment>
<evidence type="ECO:0000259" key="3">
    <source>
        <dbReference type="PROSITE" id="PS51186"/>
    </source>
</evidence>
<dbReference type="GO" id="GO:0016747">
    <property type="term" value="F:acyltransferase activity, transferring groups other than amino-acyl groups"/>
    <property type="evidence" value="ECO:0007669"/>
    <property type="project" value="InterPro"/>
</dbReference>
<protein>
    <submittedName>
        <fullName evidence="4">GNAT family N-acetyltransferase</fullName>
    </submittedName>
</protein>
<dbReference type="Proteomes" id="UP000656804">
    <property type="component" value="Unassembled WGS sequence"/>
</dbReference>
<dbReference type="InterPro" id="IPR016181">
    <property type="entry name" value="Acyl_CoA_acyltransferase"/>
</dbReference>
<accession>A0A930V2G5</accession>
<feature type="domain" description="N-acetyltransferase" evidence="3">
    <location>
        <begin position="1"/>
        <end position="156"/>
    </location>
</feature>
<keyword evidence="1" id="KW-0808">Transferase</keyword>
<dbReference type="PROSITE" id="PS51186">
    <property type="entry name" value="GNAT"/>
    <property type="match status" value="1"/>
</dbReference>
<dbReference type="PANTHER" id="PTHR43877:SF1">
    <property type="entry name" value="ACETYLTRANSFERASE"/>
    <property type="match status" value="1"/>
</dbReference>
<sequence length="174" mass="19199">MRLRSARPSDLRHLAPIEESGGALFVEHLGEQRAAPLLGDPPSGFERADRPGEIVVADDEGTVVGFVHVLWLEDAEGTHAHLEQLSVLPSRGRRGIGRALVGQAVDEARWAGHDELTLCTFRDVPWNGPFYARSGFEEVVRPTGHLAAIREAERVLGLDECGPRLAMRRVVTRW</sequence>
<dbReference type="InterPro" id="IPR050832">
    <property type="entry name" value="Bact_Acetyltransf"/>
</dbReference>
<evidence type="ECO:0000256" key="2">
    <source>
        <dbReference type="ARBA" id="ARBA00023315"/>
    </source>
</evidence>
<proteinExistence type="predicted"/>
<evidence type="ECO:0000313" key="4">
    <source>
        <dbReference type="EMBL" id="MBF4162794.1"/>
    </source>
</evidence>
<keyword evidence="5" id="KW-1185">Reference proteome</keyword>
<evidence type="ECO:0000313" key="5">
    <source>
        <dbReference type="Proteomes" id="UP000656804"/>
    </source>
</evidence>
<keyword evidence="2" id="KW-0012">Acyltransferase</keyword>
<dbReference type="Pfam" id="PF00583">
    <property type="entry name" value="Acetyltransf_1"/>
    <property type="match status" value="1"/>
</dbReference>
<dbReference type="CDD" id="cd04301">
    <property type="entry name" value="NAT_SF"/>
    <property type="match status" value="1"/>
</dbReference>
<dbReference type="EMBL" id="JADIVZ010000007">
    <property type="protein sequence ID" value="MBF4162794.1"/>
    <property type="molecule type" value="Genomic_DNA"/>
</dbReference>
<dbReference type="RefSeq" id="WP_194504056.1">
    <property type="nucleotide sequence ID" value="NZ_JADIVZ010000007.1"/>
</dbReference>
<evidence type="ECO:0000256" key="1">
    <source>
        <dbReference type="ARBA" id="ARBA00022679"/>
    </source>
</evidence>
<dbReference type="InterPro" id="IPR000182">
    <property type="entry name" value="GNAT_dom"/>
</dbReference>
<dbReference type="SUPFAM" id="SSF55729">
    <property type="entry name" value="Acyl-CoA N-acyltransferases (Nat)"/>
    <property type="match status" value="1"/>
</dbReference>
<reference evidence="4" key="1">
    <citation type="submission" date="2020-11" db="EMBL/GenBank/DDBJ databases">
        <title>Nocardioides sp. CBS4Y-1, whole genome shotgun sequence.</title>
        <authorList>
            <person name="Tuo L."/>
        </authorList>
    </citation>
    <scope>NUCLEOTIDE SEQUENCE</scope>
    <source>
        <strain evidence="4">CBS4Y-1</strain>
    </source>
</reference>
<dbReference type="AlphaFoldDB" id="A0A930V2G5"/>
<organism evidence="4 5">
    <name type="scientific">Nocardioides acrostichi</name>
    <dbReference type="NCBI Taxonomy" id="2784339"/>
    <lineage>
        <taxon>Bacteria</taxon>
        <taxon>Bacillati</taxon>
        <taxon>Actinomycetota</taxon>
        <taxon>Actinomycetes</taxon>
        <taxon>Propionibacteriales</taxon>
        <taxon>Nocardioidaceae</taxon>
        <taxon>Nocardioides</taxon>
    </lineage>
</organism>